<evidence type="ECO:0000259" key="10">
    <source>
        <dbReference type="PROSITE" id="PS50893"/>
    </source>
</evidence>
<feature type="transmembrane region" description="Helical" evidence="9">
    <location>
        <begin position="155"/>
        <end position="174"/>
    </location>
</feature>
<dbReference type="GO" id="GO:0005524">
    <property type="term" value="F:ATP binding"/>
    <property type="evidence" value="ECO:0007669"/>
    <property type="project" value="UniProtKB-KW"/>
</dbReference>
<keyword evidence="7 9" id="KW-1133">Transmembrane helix</keyword>
<comment type="caution">
    <text evidence="12">The sequence shown here is derived from an EMBL/GenBank/DDBJ whole genome shotgun (WGS) entry which is preliminary data.</text>
</comment>
<keyword evidence="2" id="KW-0813">Transport</keyword>
<evidence type="ECO:0000313" key="13">
    <source>
        <dbReference type="Proteomes" id="UP000187367"/>
    </source>
</evidence>
<evidence type="ECO:0000256" key="2">
    <source>
        <dbReference type="ARBA" id="ARBA00022448"/>
    </source>
</evidence>
<dbReference type="InterPro" id="IPR036640">
    <property type="entry name" value="ABC1_TM_sf"/>
</dbReference>
<dbReference type="OrthoDB" id="9770415at2"/>
<dbReference type="PROSITE" id="PS50893">
    <property type="entry name" value="ABC_TRANSPORTER_2"/>
    <property type="match status" value="1"/>
</dbReference>
<dbReference type="Gene3D" id="3.40.50.300">
    <property type="entry name" value="P-loop containing nucleotide triphosphate hydrolases"/>
    <property type="match status" value="1"/>
</dbReference>
<name>A0A1R1QHA3_9BACI</name>
<dbReference type="SMART" id="SM00382">
    <property type="entry name" value="AAA"/>
    <property type="match status" value="1"/>
</dbReference>
<dbReference type="InterPro" id="IPR011527">
    <property type="entry name" value="ABC1_TM_dom"/>
</dbReference>
<feature type="domain" description="ABC transporter" evidence="10">
    <location>
        <begin position="332"/>
        <end position="567"/>
    </location>
</feature>
<dbReference type="FunFam" id="1.20.1560.10:FF:000040">
    <property type="entry name" value="Multidrug ABC transporter ATP-binding protein"/>
    <property type="match status" value="1"/>
</dbReference>
<evidence type="ECO:0000256" key="1">
    <source>
        <dbReference type="ARBA" id="ARBA00004651"/>
    </source>
</evidence>
<feature type="transmembrane region" description="Helical" evidence="9">
    <location>
        <begin position="52"/>
        <end position="76"/>
    </location>
</feature>
<dbReference type="EMBL" id="MTJL01000028">
    <property type="protein sequence ID" value="OMI03606.1"/>
    <property type="molecule type" value="Genomic_DNA"/>
</dbReference>
<dbReference type="GO" id="GO:0016887">
    <property type="term" value="F:ATP hydrolysis activity"/>
    <property type="evidence" value="ECO:0007669"/>
    <property type="project" value="InterPro"/>
</dbReference>
<dbReference type="Pfam" id="PF00664">
    <property type="entry name" value="ABC_membrane"/>
    <property type="match status" value="1"/>
</dbReference>
<dbReference type="SUPFAM" id="SSF52540">
    <property type="entry name" value="P-loop containing nucleoside triphosphate hydrolases"/>
    <property type="match status" value="1"/>
</dbReference>
<keyword evidence="8 9" id="KW-0472">Membrane</keyword>
<feature type="transmembrane region" description="Helical" evidence="9">
    <location>
        <begin position="12"/>
        <end position="32"/>
    </location>
</feature>
<evidence type="ECO:0000256" key="4">
    <source>
        <dbReference type="ARBA" id="ARBA00022692"/>
    </source>
</evidence>
<evidence type="ECO:0000313" key="12">
    <source>
        <dbReference type="EMBL" id="OMI03606.1"/>
    </source>
</evidence>
<dbReference type="RefSeq" id="WP_076758401.1">
    <property type="nucleotide sequence ID" value="NZ_JARMMK010000014.1"/>
</dbReference>
<evidence type="ECO:0000256" key="7">
    <source>
        <dbReference type="ARBA" id="ARBA00022989"/>
    </source>
</evidence>
<dbReference type="FunFam" id="3.40.50.300:FF:000854">
    <property type="entry name" value="Multidrug ABC transporter ATP-binding protein"/>
    <property type="match status" value="1"/>
</dbReference>
<feature type="transmembrane region" description="Helical" evidence="9">
    <location>
        <begin position="235"/>
        <end position="258"/>
    </location>
</feature>
<dbReference type="CDD" id="cd18548">
    <property type="entry name" value="ABC_6TM_Tm287_like"/>
    <property type="match status" value="1"/>
</dbReference>
<keyword evidence="3" id="KW-1003">Cell membrane</keyword>
<keyword evidence="4 9" id="KW-0812">Transmembrane</keyword>
<dbReference type="SUPFAM" id="SSF90123">
    <property type="entry name" value="ABC transporter transmembrane region"/>
    <property type="match status" value="1"/>
</dbReference>
<dbReference type="GO" id="GO:0015421">
    <property type="term" value="F:ABC-type oligopeptide transporter activity"/>
    <property type="evidence" value="ECO:0007669"/>
    <property type="project" value="TreeGrafter"/>
</dbReference>
<evidence type="ECO:0000256" key="6">
    <source>
        <dbReference type="ARBA" id="ARBA00022840"/>
    </source>
</evidence>
<dbReference type="PROSITE" id="PS50929">
    <property type="entry name" value="ABC_TM1F"/>
    <property type="match status" value="1"/>
</dbReference>
<keyword evidence="13" id="KW-1185">Reference proteome</keyword>
<feature type="domain" description="ABC transmembrane type-1" evidence="11">
    <location>
        <begin position="16"/>
        <end position="298"/>
    </location>
</feature>
<evidence type="ECO:0000256" key="8">
    <source>
        <dbReference type="ARBA" id="ARBA00023136"/>
    </source>
</evidence>
<feature type="transmembrane region" description="Helical" evidence="9">
    <location>
        <begin position="278"/>
        <end position="296"/>
    </location>
</feature>
<dbReference type="InterPro" id="IPR017871">
    <property type="entry name" value="ABC_transporter-like_CS"/>
</dbReference>
<dbReference type="AlphaFoldDB" id="A0A1R1QHA3"/>
<keyword evidence="5" id="KW-0547">Nucleotide-binding</keyword>
<reference evidence="12 13" key="1">
    <citation type="submission" date="2017-01" db="EMBL/GenBank/DDBJ databases">
        <title>Bacillus phylogenomics.</title>
        <authorList>
            <person name="Dunlap C."/>
        </authorList>
    </citation>
    <scope>NUCLEOTIDE SEQUENCE [LARGE SCALE GENOMIC DNA]</scope>
    <source>
        <strain evidence="12 13">NRRL B-41282</strain>
    </source>
</reference>
<dbReference type="PROSITE" id="PS00211">
    <property type="entry name" value="ABC_TRANSPORTER_1"/>
    <property type="match status" value="1"/>
</dbReference>
<accession>A0A1R1QHA3</accession>
<sequence>MISLLKYLKPYKLQVILVAVFTLFSSVLELYLPTLMADVVDVGIVNSDMAFILKTGVWMIVCSLLAIIMTVGKALFASKTALGFGRDVRRRLFVKVEHYSMEEFGKVGSASLITRTTNDVKQVQDVLNMMLSMMTRAPLMLIGGIVLAVSRDAKLSIIFLAALPILAGLIFLITKKAVPLFGVLQKKTDRLNLVLREGLTGVRVIRAFNRVDEEKTRFQQANKEFRDTGIAVNKIMAFLFPVMMIMMNFTNIAIIWFGGIRVDEGSMQVGNLMAFLQYASMILIALIMLAMTFVMIPRAQASASRINELLMIDPQITDPKQPAEENGLHGYIEFKDVTFRYTGAEKPVLEDISFQVKPGETTAIIGSTGAGKTTILQLIPRFFDIEKGAVLVNGIDVRNMPQQELRKKIGYVPQKASLFSGTIKDNIRFGKEYAADEDILEALETAQASEFIAGKENGIDSYIEQAGANLSGGQKQRLSIARTLVRKPEIYLFDDSFSALDYKTDQKLRKALEKTTVDAAVIIVAQRVITITEADQIIVLDEGKIAGIGTHQQLLAENKIYQEIVTSQQAEEESA</sequence>
<accession>A0A1R1S318</accession>
<organism evidence="12 13">
    <name type="scientific">Bacillus swezeyi</name>
    <dbReference type="NCBI Taxonomy" id="1925020"/>
    <lineage>
        <taxon>Bacteria</taxon>
        <taxon>Bacillati</taxon>
        <taxon>Bacillota</taxon>
        <taxon>Bacilli</taxon>
        <taxon>Bacillales</taxon>
        <taxon>Bacillaceae</taxon>
        <taxon>Bacillus</taxon>
    </lineage>
</organism>
<feature type="transmembrane region" description="Helical" evidence="9">
    <location>
        <begin position="126"/>
        <end position="149"/>
    </location>
</feature>
<comment type="subcellular location">
    <subcellularLocation>
        <location evidence="1">Cell membrane</location>
        <topology evidence="1">Multi-pass membrane protein</topology>
    </subcellularLocation>
</comment>
<evidence type="ECO:0000259" key="11">
    <source>
        <dbReference type="PROSITE" id="PS50929"/>
    </source>
</evidence>
<dbReference type="InterPro" id="IPR039421">
    <property type="entry name" value="Type_1_exporter"/>
</dbReference>
<dbReference type="PANTHER" id="PTHR43394:SF1">
    <property type="entry name" value="ATP-BINDING CASSETTE SUB-FAMILY B MEMBER 10, MITOCHONDRIAL"/>
    <property type="match status" value="1"/>
</dbReference>
<dbReference type="Proteomes" id="UP000187367">
    <property type="component" value="Unassembled WGS sequence"/>
</dbReference>
<evidence type="ECO:0000256" key="9">
    <source>
        <dbReference type="SAM" id="Phobius"/>
    </source>
</evidence>
<dbReference type="InterPro" id="IPR003593">
    <property type="entry name" value="AAA+_ATPase"/>
</dbReference>
<proteinExistence type="predicted"/>
<dbReference type="Pfam" id="PF00005">
    <property type="entry name" value="ABC_tran"/>
    <property type="match status" value="1"/>
</dbReference>
<dbReference type="InterPro" id="IPR003439">
    <property type="entry name" value="ABC_transporter-like_ATP-bd"/>
</dbReference>
<dbReference type="InterPro" id="IPR027417">
    <property type="entry name" value="P-loop_NTPase"/>
</dbReference>
<evidence type="ECO:0000256" key="5">
    <source>
        <dbReference type="ARBA" id="ARBA00022741"/>
    </source>
</evidence>
<keyword evidence="6 12" id="KW-0067">ATP-binding</keyword>
<dbReference type="Gene3D" id="1.20.1560.10">
    <property type="entry name" value="ABC transporter type 1, transmembrane domain"/>
    <property type="match status" value="1"/>
</dbReference>
<dbReference type="GO" id="GO:0005886">
    <property type="term" value="C:plasma membrane"/>
    <property type="evidence" value="ECO:0007669"/>
    <property type="project" value="UniProtKB-SubCell"/>
</dbReference>
<protein>
    <submittedName>
        <fullName evidence="12">Multidrug ABC transporter ATP-binding protein</fullName>
    </submittedName>
</protein>
<gene>
    <name evidence="12" type="ORF">BW143_14500</name>
</gene>
<dbReference type="PANTHER" id="PTHR43394">
    <property type="entry name" value="ATP-DEPENDENT PERMEASE MDL1, MITOCHONDRIAL"/>
    <property type="match status" value="1"/>
</dbReference>
<evidence type="ECO:0000256" key="3">
    <source>
        <dbReference type="ARBA" id="ARBA00022475"/>
    </source>
</evidence>